<organism evidence="45 46">
    <name type="scientific">Littorina saxatilis</name>
    <dbReference type="NCBI Taxonomy" id="31220"/>
    <lineage>
        <taxon>Eukaryota</taxon>
        <taxon>Metazoa</taxon>
        <taxon>Spiralia</taxon>
        <taxon>Lophotrochozoa</taxon>
        <taxon>Mollusca</taxon>
        <taxon>Gastropoda</taxon>
        <taxon>Caenogastropoda</taxon>
        <taxon>Littorinimorpha</taxon>
        <taxon>Littorinoidea</taxon>
        <taxon>Littorinidae</taxon>
        <taxon>Littorina</taxon>
    </lineage>
</organism>
<evidence type="ECO:0000256" key="2">
    <source>
        <dbReference type="ARBA" id="ARBA00004333"/>
    </source>
</evidence>
<feature type="transmembrane region" description="Helical" evidence="42">
    <location>
        <begin position="315"/>
        <end position="336"/>
    </location>
</feature>
<gene>
    <name evidence="45" type="ORF">V1264_021299</name>
</gene>
<keyword evidence="15 42" id="KW-0812">Transmembrane</keyword>
<dbReference type="GO" id="GO:0020037">
    <property type="term" value="F:heme binding"/>
    <property type="evidence" value="ECO:0007669"/>
    <property type="project" value="TreeGrafter"/>
</dbReference>
<dbReference type="FunFam" id="3.40.50.300:FF:000186">
    <property type="entry name" value="ATP-binding cassette sub-family B member 7, mitochondrial"/>
    <property type="match status" value="1"/>
</dbReference>
<evidence type="ECO:0000256" key="32">
    <source>
        <dbReference type="ARBA" id="ARBA00031413"/>
    </source>
</evidence>
<keyword evidence="24" id="KW-0496">Mitochondrion</keyword>
<feature type="transmembrane region" description="Helical" evidence="42">
    <location>
        <begin position="440"/>
        <end position="459"/>
    </location>
</feature>
<evidence type="ECO:0000256" key="5">
    <source>
        <dbReference type="ARBA" id="ARBA00004414"/>
    </source>
</evidence>
<comment type="similarity">
    <text evidence="29">Belongs to the ABC transporter superfamily. ABCB family. Heavy Metal importer (TC 3.A.1.210) subfamily.</text>
</comment>
<dbReference type="GO" id="GO:0005765">
    <property type="term" value="C:lysosomal membrane"/>
    <property type="evidence" value="ECO:0007669"/>
    <property type="project" value="UniProtKB-SubCell"/>
</dbReference>
<evidence type="ECO:0000256" key="18">
    <source>
        <dbReference type="ARBA" id="ARBA00022787"/>
    </source>
</evidence>
<evidence type="ECO:0000259" key="44">
    <source>
        <dbReference type="PROSITE" id="PS50929"/>
    </source>
</evidence>
<sequence>MLFCPNGTDWSDVWTDKGVNRCFYDSVTSASTLLVSTVLVVAHCLRHKIRQNDEEDEQEWKKTNKKNSGKGKTDKRQREKEKKERQRREKEKREKKEREEKRREKLLRTLPGPCVRSVQCVVIFLMTLESLIHMILQDVFIQADGLHGFNVTTMAFLGCSYILALFLLRHERKAVVALEGSHRWLGGASIAVWVVGVVRESCAAVSWRSSLLWWWDWQSVPDLVDLGFWLFRITCCAFLLVTSIWVKVRVKVKAKPVPQDEETVQLHDFADDEKAPQTGKSKKKTRKKTKSTWSDIGSKMRIMAPMVWPRGSRPLQAVVFVCVVLLVAGRVVNVFVPIYSKKIVNSLTDEHGQLRFPWQLIIVYCTLLYLKGAGSGGMLHQLRGALWIKVQQYTSLRMNVRLFSHLHSLSLNWHLQRKTGEVLRVVEQGTTSMNTVLNQALFQIFPALVDSLIAVVYFVTVFNYLFGLIILTCMVLYIVLTGVVMEWRTKFRREMRDRDKEAKAKAVDSLLNFETVKYYGATEYEIEHYRSALVDYQRAEWKSYGFLFVWQAIQNTVTTVGYLAGLLLCAWAVVSSVRGVTLTVGDYVLMGSYLGQLFGPLNALGSYYKILQRSFIDMENMFELLEMEQDVEDDPDAKELMITEGKVEFKNVNFYYEPSRPILNDISFTVSPGKTVALVGHTGSGKSTIIRLLFRFYDVDSGDILIDEQDISKVTQNSLRSKIGVVPQDTVLFNQDIQYNIQYGRFNASPADIEASAAAADIHDRILKFPSQYDTVVGERGLKLSGGEKQRVAIARTLLKAPAIVLLDEATSALDTKTERNIQTSLDRVCEGRTTIVIAHRLSTVVHADQILVLHEGHIVERGTHDELLAKRGHYAEMWRHQLRGHGHQDSSALSRNGTSDDEDDDAPPTFDVRSRLAKLPSFTLSTQSNNDVSV</sequence>
<evidence type="ECO:0000256" key="30">
    <source>
        <dbReference type="ARBA" id="ARBA00024385"/>
    </source>
</evidence>
<dbReference type="PROSITE" id="PS50929">
    <property type="entry name" value="ABC_TM1F"/>
    <property type="match status" value="1"/>
</dbReference>
<feature type="compositionally biased region" description="Basic and acidic residues" evidence="41">
    <location>
        <begin position="71"/>
        <end position="102"/>
    </location>
</feature>
<evidence type="ECO:0000256" key="13">
    <source>
        <dbReference type="ARBA" id="ARBA00022475"/>
    </source>
</evidence>
<comment type="catalytic activity">
    <reaction evidence="33">
        <text>heme b(in) + ATP + H2O = heme b(out) + ADP + phosphate + H(+)</text>
        <dbReference type="Rhea" id="RHEA:19261"/>
        <dbReference type="ChEBI" id="CHEBI:15377"/>
        <dbReference type="ChEBI" id="CHEBI:15378"/>
        <dbReference type="ChEBI" id="CHEBI:30616"/>
        <dbReference type="ChEBI" id="CHEBI:43474"/>
        <dbReference type="ChEBI" id="CHEBI:60344"/>
        <dbReference type="ChEBI" id="CHEBI:456216"/>
        <dbReference type="EC" id="7.6.2.5"/>
    </reaction>
    <physiologicalReaction direction="left-to-right" evidence="33">
        <dbReference type="Rhea" id="RHEA:19262"/>
    </physiologicalReaction>
</comment>
<feature type="region of interest" description="Disordered" evidence="41">
    <location>
        <begin position="884"/>
        <end position="913"/>
    </location>
</feature>
<keyword evidence="12" id="KW-0813">Transport</keyword>
<keyword evidence="46" id="KW-1185">Reference proteome</keyword>
<dbReference type="InterPro" id="IPR003593">
    <property type="entry name" value="AAA+_ATPase"/>
</dbReference>
<evidence type="ECO:0000259" key="43">
    <source>
        <dbReference type="PROSITE" id="PS50893"/>
    </source>
</evidence>
<feature type="domain" description="ABC transmembrane type-1" evidence="44">
    <location>
        <begin position="320"/>
        <end position="613"/>
    </location>
</feature>
<evidence type="ECO:0000256" key="17">
    <source>
        <dbReference type="ARBA" id="ARBA00022753"/>
    </source>
</evidence>
<evidence type="ECO:0000256" key="20">
    <source>
        <dbReference type="ARBA" id="ARBA00022840"/>
    </source>
</evidence>
<evidence type="ECO:0000256" key="36">
    <source>
        <dbReference type="ARBA" id="ARBA00048309"/>
    </source>
</evidence>
<dbReference type="PANTHER" id="PTHR24221:SF654">
    <property type="entry name" value="ATP-BINDING CASSETTE SUB-FAMILY B MEMBER 6"/>
    <property type="match status" value="1"/>
</dbReference>
<keyword evidence="22 42" id="KW-1133">Transmembrane helix</keyword>
<dbReference type="Proteomes" id="UP001374579">
    <property type="component" value="Unassembled WGS sequence"/>
</dbReference>
<dbReference type="InterPro" id="IPR017871">
    <property type="entry name" value="ABC_transporter-like_CS"/>
</dbReference>
<dbReference type="GO" id="GO:0005576">
    <property type="term" value="C:extracellular region"/>
    <property type="evidence" value="ECO:0007669"/>
    <property type="project" value="UniProtKB-SubCell"/>
</dbReference>
<protein>
    <recommendedName>
        <fullName evidence="31">ATP-binding cassette sub-family B member 6</fullName>
        <ecNumber evidence="30">7.6.2.5</ecNumber>
    </recommendedName>
    <alternativeName>
        <fullName evidence="32">ABC-type heme transporter ABCB6</fullName>
    </alternativeName>
</protein>
<dbReference type="InterPro" id="IPR036640">
    <property type="entry name" value="ABC1_TM_sf"/>
</dbReference>
<dbReference type="GO" id="GO:0005524">
    <property type="term" value="F:ATP binding"/>
    <property type="evidence" value="ECO:0007669"/>
    <property type="project" value="UniProtKB-KW"/>
</dbReference>
<dbReference type="Gene3D" id="3.40.50.300">
    <property type="entry name" value="P-loop containing nucleotide triphosphate hydrolases"/>
    <property type="match status" value="1"/>
</dbReference>
<dbReference type="InterPro" id="IPR003439">
    <property type="entry name" value="ABC_transporter-like_ATP-bd"/>
</dbReference>
<feature type="transmembrane region" description="Helical" evidence="42">
    <location>
        <begin position="547"/>
        <end position="573"/>
    </location>
</feature>
<evidence type="ECO:0000256" key="15">
    <source>
        <dbReference type="ARBA" id="ARBA00022692"/>
    </source>
</evidence>
<feature type="transmembrane region" description="Helical" evidence="42">
    <location>
        <begin position="356"/>
        <end position="373"/>
    </location>
</feature>
<comment type="catalytic activity">
    <reaction evidence="39">
        <text>coproporphyrin III(in) + ATP + H2O = coproporphyrin III(out) + ADP + phosphate + H(+)</text>
        <dbReference type="Rhea" id="RHEA:66664"/>
        <dbReference type="ChEBI" id="CHEBI:15377"/>
        <dbReference type="ChEBI" id="CHEBI:15378"/>
        <dbReference type="ChEBI" id="CHEBI:30616"/>
        <dbReference type="ChEBI" id="CHEBI:43474"/>
        <dbReference type="ChEBI" id="CHEBI:131725"/>
        <dbReference type="ChEBI" id="CHEBI:456216"/>
    </reaction>
    <physiologicalReaction direction="left-to-right" evidence="39">
        <dbReference type="Rhea" id="RHEA:66665"/>
    </physiologicalReaction>
</comment>
<keyword evidence="23" id="KW-0333">Golgi apparatus</keyword>
<evidence type="ECO:0000256" key="19">
    <source>
        <dbReference type="ARBA" id="ARBA00022824"/>
    </source>
</evidence>
<evidence type="ECO:0000256" key="26">
    <source>
        <dbReference type="ARBA" id="ARBA00023157"/>
    </source>
</evidence>
<keyword evidence="26" id="KW-1015">Disulfide bond</keyword>
<evidence type="ECO:0000256" key="11">
    <source>
        <dbReference type="ARBA" id="ARBA00011738"/>
    </source>
</evidence>
<feature type="transmembrane region" description="Helical" evidence="42">
    <location>
        <begin position="148"/>
        <end position="168"/>
    </location>
</feature>
<dbReference type="SUPFAM" id="SSF52540">
    <property type="entry name" value="P-loop containing nucleoside triphosphate hydrolases"/>
    <property type="match status" value="1"/>
</dbReference>
<comment type="catalytic activity">
    <reaction evidence="36">
        <text>protoporphyrin IX(in) + ATP + H2O = protoporphyrin IX(out) + ADP + phosphate + H(+)</text>
        <dbReference type="Rhea" id="RHEA:61336"/>
        <dbReference type="ChEBI" id="CHEBI:15377"/>
        <dbReference type="ChEBI" id="CHEBI:15378"/>
        <dbReference type="ChEBI" id="CHEBI:30616"/>
        <dbReference type="ChEBI" id="CHEBI:43474"/>
        <dbReference type="ChEBI" id="CHEBI:57306"/>
        <dbReference type="ChEBI" id="CHEBI:456216"/>
    </reaction>
    <physiologicalReaction direction="left-to-right" evidence="36">
        <dbReference type="Rhea" id="RHEA:61337"/>
    </physiologicalReaction>
</comment>
<keyword evidence="14" id="KW-0964">Secreted</keyword>
<dbReference type="SMART" id="SM00382">
    <property type="entry name" value="AAA"/>
    <property type="match status" value="1"/>
</dbReference>
<evidence type="ECO:0000313" key="45">
    <source>
        <dbReference type="EMBL" id="KAK7087224.1"/>
    </source>
</evidence>
<evidence type="ECO:0000256" key="40">
    <source>
        <dbReference type="ARBA" id="ARBA00049398"/>
    </source>
</evidence>
<keyword evidence="13" id="KW-1003">Cell membrane</keyword>
<evidence type="ECO:0000256" key="1">
    <source>
        <dbReference type="ARBA" id="ARBA00004146"/>
    </source>
</evidence>
<evidence type="ECO:0000256" key="41">
    <source>
        <dbReference type="SAM" id="MobiDB-lite"/>
    </source>
</evidence>
<evidence type="ECO:0000256" key="6">
    <source>
        <dbReference type="ARBA" id="ARBA00004477"/>
    </source>
</evidence>
<dbReference type="Pfam" id="PF16185">
    <property type="entry name" value="MTABC_N"/>
    <property type="match status" value="1"/>
</dbReference>
<evidence type="ECO:0000256" key="12">
    <source>
        <dbReference type="ARBA" id="ARBA00022448"/>
    </source>
</evidence>
<dbReference type="SUPFAM" id="SSF90123">
    <property type="entry name" value="ABC transporter transmembrane region"/>
    <property type="match status" value="1"/>
</dbReference>
<feature type="transmembrane region" description="Helical" evidence="42">
    <location>
        <begin position="465"/>
        <end position="487"/>
    </location>
</feature>
<dbReference type="InterPro" id="IPR039421">
    <property type="entry name" value="Type_1_exporter"/>
</dbReference>
<comment type="subcellular location">
    <subcellularLocation>
        <location evidence="8">Cell membrane</location>
        <topology evidence="8">Multi-pass membrane protein</topology>
    </subcellularLocation>
    <subcellularLocation>
        <location evidence="1">Early endosome membrane</location>
    </subcellularLocation>
    <subcellularLocation>
        <location evidence="6">Endoplasmic reticulum membrane</location>
        <topology evidence="6">Multi-pass membrane protein</topology>
    </subcellularLocation>
    <subcellularLocation>
        <location evidence="3">Endosome membrane</location>
        <topology evidence="3">Multi-pass membrane protein</topology>
    </subcellularLocation>
    <subcellularLocation>
        <location evidence="2">Endosome</location>
        <location evidence="2">Multivesicular body membrane</location>
    </subcellularLocation>
    <subcellularLocation>
        <location evidence="9">Golgi apparatus membrane</location>
        <topology evidence="9">Multi-pass membrane protein</topology>
    </subcellularLocation>
    <subcellularLocation>
        <location evidence="5">Late endosome membrane</location>
    </subcellularLocation>
    <subcellularLocation>
        <location evidence="10">Lysosome membrane</location>
    </subcellularLocation>
    <subcellularLocation>
        <location evidence="28">Melanosome membrane</location>
    </subcellularLocation>
    <subcellularLocation>
        <location evidence="4">Mitochondrion outer membrane</location>
        <topology evidence="4">Multi-pass membrane protein</topology>
    </subcellularLocation>
    <subcellularLocation>
        <location evidence="7">Secreted</location>
        <location evidence="7">Extracellular exosome</location>
    </subcellularLocation>
</comment>
<dbReference type="Pfam" id="PF00664">
    <property type="entry name" value="ABC_membrane"/>
    <property type="match status" value="1"/>
</dbReference>
<evidence type="ECO:0000256" key="4">
    <source>
        <dbReference type="ARBA" id="ARBA00004374"/>
    </source>
</evidence>
<dbReference type="EMBL" id="JBAMIC010004070">
    <property type="protein sequence ID" value="KAK7087224.1"/>
    <property type="molecule type" value="Genomic_DNA"/>
</dbReference>
<evidence type="ECO:0000256" key="33">
    <source>
        <dbReference type="ARBA" id="ARBA00047649"/>
    </source>
</evidence>
<dbReference type="GO" id="GO:0005886">
    <property type="term" value="C:plasma membrane"/>
    <property type="evidence" value="ECO:0007669"/>
    <property type="project" value="UniProtKB-SubCell"/>
</dbReference>
<evidence type="ECO:0000256" key="8">
    <source>
        <dbReference type="ARBA" id="ARBA00004651"/>
    </source>
</evidence>
<feature type="transmembrane region" description="Helical" evidence="42">
    <location>
        <begin position="114"/>
        <end position="136"/>
    </location>
</feature>
<evidence type="ECO:0000256" key="9">
    <source>
        <dbReference type="ARBA" id="ARBA00004653"/>
    </source>
</evidence>
<accession>A0AAN9AI36</accession>
<comment type="subunit">
    <text evidence="11">Homodimer.</text>
</comment>
<evidence type="ECO:0000256" key="16">
    <source>
        <dbReference type="ARBA" id="ARBA00022741"/>
    </source>
</evidence>
<keyword evidence="20" id="KW-0067">ATP-binding</keyword>
<evidence type="ECO:0000313" key="46">
    <source>
        <dbReference type="Proteomes" id="UP001374579"/>
    </source>
</evidence>
<keyword evidence="19" id="KW-0256">Endoplasmic reticulum</keyword>
<dbReference type="GO" id="GO:0000139">
    <property type="term" value="C:Golgi membrane"/>
    <property type="evidence" value="ECO:0007669"/>
    <property type="project" value="UniProtKB-SubCell"/>
</dbReference>
<dbReference type="Pfam" id="PF00005">
    <property type="entry name" value="ABC_tran"/>
    <property type="match status" value="1"/>
</dbReference>
<dbReference type="InterPro" id="IPR032410">
    <property type="entry name" value="ABCB6_N"/>
</dbReference>
<evidence type="ECO:0000256" key="28">
    <source>
        <dbReference type="ARBA" id="ARBA00024320"/>
    </source>
</evidence>
<feature type="transmembrane region" description="Helical" evidence="42">
    <location>
        <begin position="184"/>
        <end position="207"/>
    </location>
</feature>
<evidence type="ECO:0000256" key="21">
    <source>
        <dbReference type="ARBA" id="ARBA00022967"/>
    </source>
</evidence>
<evidence type="ECO:0000256" key="29">
    <source>
        <dbReference type="ARBA" id="ARBA00024363"/>
    </source>
</evidence>
<evidence type="ECO:0000256" key="39">
    <source>
        <dbReference type="ARBA" id="ARBA00048636"/>
    </source>
</evidence>
<keyword evidence="17" id="KW-0967">Endosome</keyword>
<evidence type="ECO:0000256" key="31">
    <source>
        <dbReference type="ARBA" id="ARBA00024439"/>
    </source>
</evidence>
<dbReference type="GO" id="GO:0015439">
    <property type="term" value="F:ABC-type heme transporter activity"/>
    <property type="evidence" value="ECO:0007669"/>
    <property type="project" value="UniProtKB-EC"/>
</dbReference>
<dbReference type="InterPro" id="IPR011527">
    <property type="entry name" value="ABC1_TM_dom"/>
</dbReference>
<reference evidence="45 46" key="1">
    <citation type="submission" date="2024-02" db="EMBL/GenBank/DDBJ databases">
        <title>Chromosome-scale genome assembly of the rough periwinkle Littorina saxatilis.</title>
        <authorList>
            <person name="De Jode A."/>
            <person name="Faria R."/>
            <person name="Formenti G."/>
            <person name="Sims Y."/>
            <person name="Smith T.P."/>
            <person name="Tracey A."/>
            <person name="Wood J.M.D."/>
            <person name="Zagrodzka Z.B."/>
            <person name="Johannesson K."/>
            <person name="Butlin R.K."/>
            <person name="Leder E.H."/>
        </authorList>
    </citation>
    <scope>NUCLEOTIDE SEQUENCE [LARGE SCALE GENOMIC DNA]</scope>
    <source>
        <strain evidence="45">Snail1</strain>
        <tissue evidence="45">Muscle</tissue>
    </source>
</reference>
<dbReference type="EC" id="7.6.2.5" evidence="30"/>
<evidence type="ECO:0000256" key="25">
    <source>
        <dbReference type="ARBA" id="ARBA00023136"/>
    </source>
</evidence>
<comment type="catalytic activity">
    <reaction evidence="34">
        <text>coproporphyrinogen III(in) + ATP + H2O = coproporphyrinogen III(out) + ADP + phosphate + H(+)</text>
        <dbReference type="Rhea" id="RHEA:66680"/>
        <dbReference type="ChEBI" id="CHEBI:15377"/>
        <dbReference type="ChEBI" id="CHEBI:15378"/>
        <dbReference type="ChEBI" id="CHEBI:30616"/>
        <dbReference type="ChEBI" id="CHEBI:43474"/>
        <dbReference type="ChEBI" id="CHEBI:57309"/>
        <dbReference type="ChEBI" id="CHEBI:456216"/>
    </reaction>
    <physiologicalReaction direction="left-to-right" evidence="34">
        <dbReference type="Rhea" id="RHEA:66681"/>
    </physiologicalReaction>
</comment>
<feature type="transmembrane region" description="Helical" evidence="42">
    <location>
        <begin position="27"/>
        <end position="45"/>
    </location>
</feature>
<keyword evidence="16" id="KW-0547">Nucleotide-binding</keyword>
<keyword evidence="21" id="KW-1278">Translocase</keyword>
<keyword evidence="18" id="KW-1000">Mitochondrion outer membrane</keyword>
<feature type="transmembrane region" description="Helical" evidence="42">
    <location>
        <begin position="227"/>
        <end position="246"/>
    </location>
</feature>
<evidence type="ECO:0000256" key="10">
    <source>
        <dbReference type="ARBA" id="ARBA00004656"/>
    </source>
</evidence>
<evidence type="ECO:0000256" key="37">
    <source>
        <dbReference type="ARBA" id="ARBA00048455"/>
    </source>
</evidence>
<proteinExistence type="inferred from homology"/>
<dbReference type="CDD" id="cd03253">
    <property type="entry name" value="ABCC_ATM1_transporter"/>
    <property type="match status" value="1"/>
</dbReference>
<evidence type="ECO:0000256" key="35">
    <source>
        <dbReference type="ARBA" id="ARBA00047789"/>
    </source>
</evidence>
<feature type="region of interest" description="Disordered" evidence="41">
    <location>
        <begin position="55"/>
        <end position="102"/>
    </location>
</feature>
<evidence type="ECO:0000256" key="22">
    <source>
        <dbReference type="ARBA" id="ARBA00022989"/>
    </source>
</evidence>
<evidence type="ECO:0000256" key="38">
    <source>
        <dbReference type="ARBA" id="ARBA00048510"/>
    </source>
</evidence>
<dbReference type="InterPro" id="IPR027417">
    <property type="entry name" value="P-loop_NTPase"/>
</dbReference>
<evidence type="ECO:0000256" key="27">
    <source>
        <dbReference type="ARBA" id="ARBA00023228"/>
    </source>
</evidence>
<evidence type="ECO:0000256" key="23">
    <source>
        <dbReference type="ARBA" id="ARBA00023034"/>
    </source>
</evidence>
<comment type="catalytic activity">
    <reaction evidence="40">
        <text>coproporphyrin I(in) + ATP + H2O = coproporphyrin I(out) + ADP + phosphate + H(+)</text>
        <dbReference type="Rhea" id="RHEA:66768"/>
        <dbReference type="ChEBI" id="CHEBI:15377"/>
        <dbReference type="ChEBI" id="CHEBI:15378"/>
        <dbReference type="ChEBI" id="CHEBI:30616"/>
        <dbReference type="ChEBI" id="CHEBI:43474"/>
        <dbReference type="ChEBI" id="CHEBI:167478"/>
        <dbReference type="ChEBI" id="CHEBI:456216"/>
    </reaction>
    <physiologicalReaction direction="left-to-right" evidence="40">
        <dbReference type="Rhea" id="RHEA:66769"/>
    </physiologicalReaction>
</comment>
<keyword evidence="25 42" id="KW-0472">Membrane</keyword>
<evidence type="ECO:0000256" key="7">
    <source>
        <dbReference type="ARBA" id="ARBA00004550"/>
    </source>
</evidence>
<evidence type="ECO:0000256" key="14">
    <source>
        <dbReference type="ARBA" id="ARBA00022525"/>
    </source>
</evidence>
<comment type="catalytic activity">
    <reaction evidence="35">
        <text>uroporphyrin I(in) + ATP + H2O = uroporphyrin I(out) + ADP + phosphate + H(+)</text>
        <dbReference type="Rhea" id="RHEA:66772"/>
        <dbReference type="ChEBI" id="CHEBI:15377"/>
        <dbReference type="ChEBI" id="CHEBI:15378"/>
        <dbReference type="ChEBI" id="CHEBI:30616"/>
        <dbReference type="ChEBI" id="CHEBI:43474"/>
        <dbReference type="ChEBI" id="CHEBI:167480"/>
        <dbReference type="ChEBI" id="CHEBI:456216"/>
    </reaction>
    <physiologicalReaction direction="left-to-right" evidence="35">
        <dbReference type="Rhea" id="RHEA:66773"/>
    </physiologicalReaction>
</comment>
<dbReference type="GO" id="GO:0005789">
    <property type="term" value="C:endoplasmic reticulum membrane"/>
    <property type="evidence" value="ECO:0007669"/>
    <property type="project" value="UniProtKB-SubCell"/>
</dbReference>
<dbReference type="PROSITE" id="PS00211">
    <property type="entry name" value="ABC_TRANSPORTER_1"/>
    <property type="match status" value="1"/>
</dbReference>
<dbReference type="AlphaFoldDB" id="A0AAN9AI36"/>
<evidence type="ECO:0000256" key="34">
    <source>
        <dbReference type="ARBA" id="ARBA00047753"/>
    </source>
</evidence>
<dbReference type="GO" id="GO:0016887">
    <property type="term" value="F:ATP hydrolysis activity"/>
    <property type="evidence" value="ECO:0007669"/>
    <property type="project" value="InterPro"/>
</dbReference>
<dbReference type="CDD" id="cd18581">
    <property type="entry name" value="ABC_6TM_ABCB6"/>
    <property type="match status" value="1"/>
</dbReference>
<dbReference type="Gene3D" id="1.20.1560.10">
    <property type="entry name" value="ABC transporter type 1, transmembrane domain"/>
    <property type="match status" value="1"/>
</dbReference>
<dbReference type="PANTHER" id="PTHR24221">
    <property type="entry name" value="ATP-BINDING CASSETTE SUB-FAMILY B"/>
    <property type="match status" value="1"/>
</dbReference>
<dbReference type="GO" id="GO:0005741">
    <property type="term" value="C:mitochondrial outer membrane"/>
    <property type="evidence" value="ECO:0007669"/>
    <property type="project" value="UniProtKB-SubCell"/>
</dbReference>
<evidence type="ECO:0000256" key="24">
    <source>
        <dbReference type="ARBA" id="ARBA00023128"/>
    </source>
</evidence>
<dbReference type="PROSITE" id="PS50893">
    <property type="entry name" value="ABC_TRANSPORTER_2"/>
    <property type="match status" value="1"/>
</dbReference>
<comment type="catalytic activity">
    <reaction evidence="38">
        <text>uroporphyrin III(in) + ATP + H2O = uroporphyrin III(out) + ADP + phosphate + H(+)</text>
        <dbReference type="Rhea" id="RHEA:66776"/>
        <dbReference type="ChEBI" id="CHEBI:15377"/>
        <dbReference type="ChEBI" id="CHEBI:15378"/>
        <dbReference type="ChEBI" id="CHEBI:30616"/>
        <dbReference type="ChEBI" id="CHEBI:43474"/>
        <dbReference type="ChEBI" id="CHEBI:167479"/>
        <dbReference type="ChEBI" id="CHEBI:456216"/>
    </reaction>
    <physiologicalReaction direction="left-to-right" evidence="38">
        <dbReference type="Rhea" id="RHEA:66777"/>
    </physiologicalReaction>
</comment>
<evidence type="ECO:0000256" key="42">
    <source>
        <dbReference type="SAM" id="Phobius"/>
    </source>
</evidence>
<name>A0AAN9AI36_9CAEN</name>
<dbReference type="GO" id="GO:0032585">
    <property type="term" value="C:multivesicular body membrane"/>
    <property type="evidence" value="ECO:0007669"/>
    <property type="project" value="UniProtKB-SubCell"/>
</dbReference>
<dbReference type="GO" id="GO:0031901">
    <property type="term" value="C:early endosome membrane"/>
    <property type="evidence" value="ECO:0007669"/>
    <property type="project" value="UniProtKB-SubCell"/>
</dbReference>
<comment type="catalytic activity">
    <reaction evidence="37">
        <text>pheophorbide a(in) + ATP + H2O = pheophorbide a(out) + ADP + phosphate + H(+)</text>
        <dbReference type="Rhea" id="RHEA:61360"/>
        <dbReference type="ChEBI" id="CHEBI:15377"/>
        <dbReference type="ChEBI" id="CHEBI:15378"/>
        <dbReference type="ChEBI" id="CHEBI:30616"/>
        <dbReference type="ChEBI" id="CHEBI:43474"/>
        <dbReference type="ChEBI" id="CHEBI:58687"/>
        <dbReference type="ChEBI" id="CHEBI:456216"/>
    </reaction>
    <physiologicalReaction direction="left-to-right" evidence="37">
        <dbReference type="Rhea" id="RHEA:61361"/>
    </physiologicalReaction>
</comment>
<feature type="domain" description="ABC transporter" evidence="43">
    <location>
        <begin position="647"/>
        <end position="881"/>
    </location>
</feature>
<evidence type="ECO:0000256" key="3">
    <source>
        <dbReference type="ARBA" id="ARBA00004337"/>
    </source>
</evidence>
<keyword evidence="27" id="KW-0458">Lysosome</keyword>
<comment type="caution">
    <text evidence="45">The sequence shown here is derived from an EMBL/GenBank/DDBJ whole genome shotgun (WGS) entry which is preliminary data.</text>
</comment>